<feature type="compositionally biased region" description="Basic and acidic residues" evidence="1">
    <location>
        <begin position="115"/>
        <end position="131"/>
    </location>
</feature>
<name>A0AAU7P0I5_9GAMM</name>
<organism evidence="2 3">
    <name type="scientific">Methylomarinum roseum</name>
    <dbReference type="NCBI Taxonomy" id="3067653"/>
    <lineage>
        <taxon>Bacteria</taxon>
        <taxon>Pseudomonadati</taxon>
        <taxon>Pseudomonadota</taxon>
        <taxon>Gammaproteobacteria</taxon>
        <taxon>Methylococcales</taxon>
        <taxon>Methylococcaceae</taxon>
        <taxon>Methylomarinum</taxon>
    </lineage>
</organism>
<dbReference type="AlphaFoldDB" id="A0AAU7P0I5"/>
<reference evidence="2 3" key="1">
    <citation type="journal article" date="2024" name="Microbiology">
        <title>Methylomarinum rosea sp. nov., a novel halophilic methanotrophic bacterium from the hypersaline Lake Elton.</title>
        <authorList>
            <person name="Suleimanov R.Z."/>
            <person name="Oshkin I.Y."/>
            <person name="Danilova O.V."/>
            <person name="Suzina N.E."/>
            <person name="Dedysh S.N."/>
        </authorList>
    </citation>
    <scope>NUCLEOTIDE SEQUENCE [LARGE SCALE GENOMIC DNA]</scope>
    <source>
        <strain evidence="2 3">Ch1-1</strain>
        <plasmid evidence="3">unnamed2</plasmid>
    </source>
</reference>
<protein>
    <submittedName>
        <fullName evidence="2">Uncharacterized protein</fullName>
    </submittedName>
</protein>
<evidence type="ECO:0000256" key="1">
    <source>
        <dbReference type="SAM" id="MobiDB-lite"/>
    </source>
</evidence>
<dbReference type="Proteomes" id="UP001225378">
    <property type="component" value="Plasmid unnamed2"/>
</dbReference>
<gene>
    <name evidence="2" type="ORF">Q9L42_020605</name>
</gene>
<evidence type="ECO:0000313" key="2">
    <source>
        <dbReference type="EMBL" id="XBS22715.1"/>
    </source>
</evidence>
<proteinExistence type="predicted"/>
<geneLocation type="plasmid" evidence="2 3">
    <name>unnamed2</name>
</geneLocation>
<dbReference type="KEGG" id="mech:Q9L42_020605"/>
<keyword evidence="3" id="KW-1185">Reference proteome</keyword>
<accession>A0AAU7P0I5</accession>
<evidence type="ECO:0000313" key="3">
    <source>
        <dbReference type="Proteomes" id="UP001225378"/>
    </source>
</evidence>
<keyword evidence="2" id="KW-0614">Plasmid</keyword>
<feature type="region of interest" description="Disordered" evidence="1">
    <location>
        <begin position="86"/>
        <end position="131"/>
    </location>
</feature>
<dbReference type="RefSeq" id="WP_349432811.1">
    <property type="nucleotide sequence ID" value="NZ_CP157744.1"/>
</dbReference>
<sequence length="131" mass="14649">MLSGPISNYSFGIACNLHEYGKTEDGETYIGEMYLLIITDSSGNRFAYHEVFHGCSPTSVDDPGAPSIWFEDVREEARRAAQTTLNDFKNGGREITPEEWTPVSPEYGSQAYSDHGGEQDLIDFERNSSLR</sequence>
<dbReference type="EMBL" id="CP157744">
    <property type="protein sequence ID" value="XBS22715.1"/>
    <property type="molecule type" value="Genomic_DNA"/>
</dbReference>